<evidence type="ECO:0000313" key="3">
    <source>
        <dbReference type="Proteomes" id="UP001336835"/>
    </source>
</evidence>
<feature type="chain" id="PRO_5045293701" evidence="1">
    <location>
        <begin position="25"/>
        <end position="537"/>
    </location>
</feature>
<evidence type="ECO:0000313" key="2">
    <source>
        <dbReference type="EMBL" id="MEE1944876.1"/>
    </source>
</evidence>
<keyword evidence="1" id="KW-0732">Signal</keyword>
<dbReference type="Pfam" id="PF12741">
    <property type="entry name" value="SusD-like"/>
    <property type="match status" value="1"/>
</dbReference>
<evidence type="ECO:0000256" key="1">
    <source>
        <dbReference type="SAM" id="SignalP"/>
    </source>
</evidence>
<dbReference type="RefSeq" id="WP_330107235.1">
    <property type="nucleotide sequence ID" value="NZ_JAZDQT010000001.1"/>
</dbReference>
<dbReference type="SUPFAM" id="SSF48452">
    <property type="entry name" value="TPR-like"/>
    <property type="match status" value="1"/>
</dbReference>
<dbReference type="Proteomes" id="UP001336835">
    <property type="component" value="Unassembled WGS sequence"/>
</dbReference>
<gene>
    <name evidence="2" type="ORF">VRU48_07155</name>
</gene>
<protein>
    <submittedName>
        <fullName evidence="2">RagB/SusD family nutrient uptake outer membrane protein</fullName>
    </submittedName>
</protein>
<accession>A0ABU7I6F3</accession>
<keyword evidence="3" id="KW-1185">Reference proteome</keyword>
<reference evidence="2 3" key="1">
    <citation type="submission" date="2024-01" db="EMBL/GenBank/DDBJ databases">
        <title>Pedobacter sp. nov., isolated from fresh soil.</title>
        <authorList>
            <person name="Le N.T.T."/>
        </authorList>
    </citation>
    <scope>NUCLEOTIDE SEQUENCE [LARGE SCALE GENOMIC DNA]</scope>
    <source>
        <strain evidence="2 3">KR3-3</strain>
    </source>
</reference>
<organism evidence="2 3">
    <name type="scientific">Pedobacter albus</name>
    <dbReference type="NCBI Taxonomy" id="3113905"/>
    <lineage>
        <taxon>Bacteria</taxon>
        <taxon>Pseudomonadati</taxon>
        <taxon>Bacteroidota</taxon>
        <taxon>Sphingobacteriia</taxon>
        <taxon>Sphingobacteriales</taxon>
        <taxon>Sphingobacteriaceae</taxon>
        <taxon>Pedobacter</taxon>
    </lineage>
</organism>
<comment type="caution">
    <text evidence="2">The sequence shown here is derived from an EMBL/GenBank/DDBJ whole genome shotgun (WGS) entry which is preliminary data.</text>
</comment>
<dbReference type="PROSITE" id="PS51257">
    <property type="entry name" value="PROKAR_LIPOPROTEIN"/>
    <property type="match status" value="1"/>
</dbReference>
<name>A0ABU7I6F3_9SPHI</name>
<dbReference type="InterPro" id="IPR024302">
    <property type="entry name" value="SusD-like"/>
</dbReference>
<sequence>MKYINKTFRLVPVCAVLLVALLSACTKKFDEYNTNPNGLTSADLLKDNLGAGSFIPTMQVNVFYCKPQDNWKYQVQQNLTADMYSGYFATPGGFGGPNTTVYDFVAKNWNIWAFQIAYSGIMGSWKEIKSRAANAPQVVAVADILKVEGMHRITDTYGPIPYTKFGVNTLTTPYDDQQTVYNAFFQDLDNAIKVLSDYVAKNPTDNSLAKFDLVYNGDYKQWIKFANSLKLRLAMRIVYANKSLARTKAEEAVNNSYGLLATNADNALVVAGKGVATSNGLWVADQAYDDCRMNASIESILKGYNDNRLTKYFQVSKITPGDYRGIRNGISIAGNKPDGYLKSSSTTLKESSPVQYMCAAEVAFLRAEGAFWGWNMGGTAQSFYEQGIKLSFEQSGASGVDAYIANNTGTQAAYKDPANNTANDVPANSTLLSKTTVKWDESASDEVKLEKIITQKWIAIFPDGQEAWTEFRRTGYPKIFPVVNNLSGGLIDTQKQIRRVPFSPDEYKSNNAEVLKAVALLGGPDNGGTKLWWDKKP</sequence>
<feature type="signal peptide" evidence="1">
    <location>
        <begin position="1"/>
        <end position="24"/>
    </location>
</feature>
<dbReference type="InterPro" id="IPR011990">
    <property type="entry name" value="TPR-like_helical_dom_sf"/>
</dbReference>
<proteinExistence type="predicted"/>
<dbReference type="EMBL" id="JAZDQT010000001">
    <property type="protein sequence ID" value="MEE1944876.1"/>
    <property type="molecule type" value="Genomic_DNA"/>
</dbReference>
<dbReference type="Gene3D" id="1.25.40.390">
    <property type="match status" value="1"/>
</dbReference>